<evidence type="ECO:0000313" key="3">
    <source>
        <dbReference type="EMBL" id="BDI33195.1"/>
    </source>
</evidence>
<feature type="transmembrane region" description="Helical" evidence="2">
    <location>
        <begin position="56"/>
        <end position="75"/>
    </location>
</feature>
<proteinExistence type="predicted"/>
<dbReference type="AlphaFoldDB" id="A0A402CP67"/>
<dbReference type="EMBL" id="AP025739">
    <property type="protein sequence ID" value="BDI33195.1"/>
    <property type="molecule type" value="Genomic_DNA"/>
</dbReference>
<sequence>MILQQRPDDAKGSQEKKAAPAEPEAFQLPPFRSLSQTAVTLDAILIGVLLATRQNWPALGAIAGTVVAFAVFWSLHMISRIVPEYLIGMEAERRGGSGSTPVKNRTAALWRLAGMLILKYALLTIGMISIFQFVKDHLLPFLLAFVGAFSMTQLAIIIAASRAMRAAKPL</sequence>
<dbReference type="KEGG" id="ccot:CCAX7_52460"/>
<keyword evidence="2" id="KW-0472">Membrane</keyword>
<protein>
    <submittedName>
        <fullName evidence="3">Uncharacterized protein</fullName>
    </submittedName>
</protein>
<gene>
    <name evidence="3" type="ORF">CCAX7_52460</name>
</gene>
<organism evidence="3 4">
    <name type="scientific">Capsulimonas corticalis</name>
    <dbReference type="NCBI Taxonomy" id="2219043"/>
    <lineage>
        <taxon>Bacteria</taxon>
        <taxon>Bacillati</taxon>
        <taxon>Armatimonadota</taxon>
        <taxon>Armatimonadia</taxon>
        <taxon>Capsulimonadales</taxon>
        <taxon>Capsulimonadaceae</taxon>
        <taxon>Capsulimonas</taxon>
    </lineage>
</organism>
<keyword evidence="2" id="KW-0812">Transmembrane</keyword>
<feature type="transmembrane region" description="Helical" evidence="2">
    <location>
        <begin position="139"/>
        <end position="160"/>
    </location>
</feature>
<evidence type="ECO:0000313" key="4">
    <source>
        <dbReference type="Proteomes" id="UP000287394"/>
    </source>
</evidence>
<name>A0A402CP67_9BACT</name>
<accession>A0A402CP67</accession>
<dbReference type="RefSeq" id="WP_119319138.1">
    <property type="nucleotide sequence ID" value="NZ_AP025739.1"/>
</dbReference>
<dbReference type="Proteomes" id="UP000287394">
    <property type="component" value="Chromosome"/>
</dbReference>
<evidence type="ECO:0000256" key="1">
    <source>
        <dbReference type="SAM" id="MobiDB-lite"/>
    </source>
</evidence>
<keyword evidence="2" id="KW-1133">Transmembrane helix</keyword>
<feature type="transmembrane region" description="Helical" evidence="2">
    <location>
        <begin position="112"/>
        <end position="133"/>
    </location>
</feature>
<evidence type="ECO:0000256" key="2">
    <source>
        <dbReference type="SAM" id="Phobius"/>
    </source>
</evidence>
<reference evidence="3 4" key="1">
    <citation type="journal article" date="2019" name="Int. J. Syst. Evol. Microbiol.">
        <title>Capsulimonas corticalis gen. nov., sp. nov., an aerobic capsulated bacterium, of a novel bacterial order, Capsulimonadales ord. nov., of the class Armatimonadia of the phylum Armatimonadetes.</title>
        <authorList>
            <person name="Li J."/>
            <person name="Kudo C."/>
            <person name="Tonouchi A."/>
        </authorList>
    </citation>
    <scope>NUCLEOTIDE SEQUENCE [LARGE SCALE GENOMIC DNA]</scope>
    <source>
        <strain evidence="3 4">AX-7</strain>
    </source>
</reference>
<feature type="region of interest" description="Disordered" evidence="1">
    <location>
        <begin position="1"/>
        <end position="22"/>
    </location>
</feature>
<keyword evidence="4" id="KW-1185">Reference proteome</keyword>
<feature type="compositionally biased region" description="Basic and acidic residues" evidence="1">
    <location>
        <begin position="1"/>
        <end position="19"/>
    </location>
</feature>